<dbReference type="Pfam" id="PF00990">
    <property type="entry name" value="GGDEF"/>
    <property type="match status" value="1"/>
</dbReference>
<comment type="catalytic activity">
    <reaction evidence="4">
        <text>3',3'-c-di-GMP + H2O = 5'-phosphoguanylyl(3'-&gt;5')guanosine + H(+)</text>
        <dbReference type="Rhea" id="RHEA:24902"/>
        <dbReference type="ChEBI" id="CHEBI:15377"/>
        <dbReference type="ChEBI" id="CHEBI:15378"/>
        <dbReference type="ChEBI" id="CHEBI:58754"/>
        <dbReference type="ChEBI" id="CHEBI:58805"/>
        <dbReference type="EC" id="3.1.4.52"/>
    </reaction>
    <physiologicalReaction direction="left-to-right" evidence="4">
        <dbReference type="Rhea" id="RHEA:24903"/>
    </physiologicalReaction>
</comment>
<dbReference type="CDD" id="cd01949">
    <property type="entry name" value="GGDEF"/>
    <property type="match status" value="1"/>
</dbReference>
<dbReference type="SMART" id="SM00267">
    <property type="entry name" value="GGDEF"/>
    <property type="match status" value="1"/>
</dbReference>
<dbReference type="Gene3D" id="3.30.70.270">
    <property type="match status" value="1"/>
</dbReference>
<proteinExistence type="predicted"/>
<dbReference type="EMBL" id="PIQH01000004">
    <property type="protein sequence ID" value="RUO80524.1"/>
    <property type="molecule type" value="Genomic_DNA"/>
</dbReference>
<comment type="caution">
    <text evidence="8">The sequence shown here is derived from an EMBL/GenBank/DDBJ whole genome shotgun (WGS) entry which is preliminary data.</text>
</comment>
<dbReference type="CDD" id="cd01948">
    <property type="entry name" value="EAL"/>
    <property type="match status" value="1"/>
</dbReference>
<dbReference type="InterPro" id="IPR052155">
    <property type="entry name" value="Biofilm_reg_signaling"/>
</dbReference>
<evidence type="ECO:0000313" key="9">
    <source>
        <dbReference type="Proteomes" id="UP000287996"/>
    </source>
</evidence>
<keyword evidence="5" id="KW-1133">Transmembrane helix</keyword>
<organism evidence="8 9">
    <name type="scientific">Idiomarina tyrosinivorans</name>
    <dbReference type="NCBI Taxonomy" id="1445662"/>
    <lineage>
        <taxon>Bacteria</taxon>
        <taxon>Pseudomonadati</taxon>
        <taxon>Pseudomonadota</taxon>
        <taxon>Gammaproteobacteria</taxon>
        <taxon>Alteromonadales</taxon>
        <taxon>Idiomarinaceae</taxon>
        <taxon>Idiomarina</taxon>
    </lineage>
</organism>
<dbReference type="FunFam" id="3.30.70.270:FF:000001">
    <property type="entry name" value="Diguanylate cyclase domain protein"/>
    <property type="match status" value="1"/>
</dbReference>
<evidence type="ECO:0000256" key="4">
    <source>
        <dbReference type="ARBA" id="ARBA00051114"/>
    </source>
</evidence>
<keyword evidence="9" id="KW-1185">Reference proteome</keyword>
<feature type="transmembrane region" description="Helical" evidence="5">
    <location>
        <begin position="7"/>
        <end position="28"/>
    </location>
</feature>
<dbReference type="PANTHER" id="PTHR44757">
    <property type="entry name" value="DIGUANYLATE CYCLASE DGCP"/>
    <property type="match status" value="1"/>
</dbReference>
<dbReference type="AlphaFoldDB" id="A0A432ZRI6"/>
<dbReference type="Proteomes" id="UP000287996">
    <property type="component" value="Unassembled WGS sequence"/>
</dbReference>
<reference evidence="8 9" key="1">
    <citation type="journal article" date="2011" name="Front. Microbiol.">
        <title>Genomic signatures of strain selection and enhancement in Bacillus atrophaeus var. globigii, a historical biowarfare simulant.</title>
        <authorList>
            <person name="Gibbons H.S."/>
            <person name="Broomall S.M."/>
            <person name="McNew L.A."/>
            <person name="Daligault H."/>
            <person name="Chapman C."/>
            <person name="Bruce D."/>
            <person name="Karavis M."/>
            <person name="Krepps M."/>
            <person name="McGregor P.A."/>
            <person name="Hong C."/>
            <person name="Park K.H."/>
            <person name="Akmal A."/>
            <person name="Feldman A."/>
            <person name="Lin J.S."/>
            <person name="Chang W.E."/>
            <person name="Higgs B.W."/>
            <person name="Demirev P."/>
            <person name="Lindquist J."/>
            <person name="Liem A."/>
            <person name="Fochler E."/>
            <person name="Read T.D."/>
            <person name="Tapia R."/>
            <person name="Johnson S."/>
            <person name="Bishop-Lilly K.A."/>
            <person name="Detter C."/>
            <person name="Han C."/>
            <person name="Sozhamannan S."/>
            <person name="Rosenzweig C.N."/>
            <person name="Skowronski E.W."/>
        </authorList>
    </citation>
    <scope>NUCLEOTIDE SEQUENCE [LARGE SCALE GENOMIC DNA]</scope>
    <source>
        <strain evidence="8 9">CC-PW-9</strain>
    </source>
</reference>
<dbReference type="FunFam" id="3.20.20.450:FF:000001">
    <property type="entry name" value="Cyclic di-GMP phosphodiesterase yahA"/>
    <property type="match status" value="1"/>
</dbReference>
<name>A0A432ZRI6_9GAMM</name>
<keyword evidence="3" id="KW-0973">c-di-GMP</keyword>
<dbReference type="Pfam" id="PF00563">
    <property type="entry name" value="EAL"/>
    <property type="match status" value="1"/>
</dbReference>
<protein>
    <recommendedName>
        <fullName evidence="2">cyclic-guanylate-specific phosphodiesterase</fullName>
        <ecNumber evidence="2">3.1.4.52</ecNumber>
    </recommendedName>
</protein>
<dbReference type="Gene3D" id="3.20.20.450">
    <property type="entry name" value="EAL domain"/>
    <property type="match status" value="1"/>
</dbReference>
<dbReference type="GO" id="GO:0071732">
    <property type="term" value="P:cellular response to nitric oxide"/>
    <property type="evidence" value="ECO:0007669"/>
    <property type="project" value="UniProtKB-ARBA"/>
</dbReference>
<dbReference type="InterPro" id="IPR029787">
    <property type="entry name" value="Nucleotide_cyclase"/>
</dbReference>
<dbReference type="InterPro" id="IPR001633">
    <property type="entry name" value="EAL_dom"/>
</dbReference>
<evidence type="ECO:0000313" key="8">
    <source>
        <dbReference type="EMBL" id="RUO80524.1"/>
    </source>
</evidence>
<dbReference type="PROSITE" id="PS50883">
    <property type="entry name" value="EAL"/>
    <property type="match status" value="1"/>
</dbReference>
<evidence type="ECO:0000256" key="3">
    <source>
        <dbReference type="ARBA" id="ARBA00022636"/>
    </source>
</evidence>
<evidence type="ECO:0000256" key="5">
    <source>
        <dbReference type="SAM" id="Phobius"/>
    </source>
</evidence>
<comment type="cofactor">
    <cofactor evidence="1">
        <name>Mg(2+)</name>
        <dbReference type="ChEBI" id="CHEBI:18420"/>
    </cofactor>
</comment>
<dbReference type="GO" id="GO:0071111">
    <property type="term" value="F:cyclic-guanylate-specific phosphodiesterase activity"/>
    <property type="evidence" value="ECO:0007669"/>
    <property type="project" value="UniProtKB-EC"/>
</dbReference>
<dbReference type="RefSeq" id="WP_126841581.1">
    <property type="nucleotide sequence ID" value="NZ_PIQH01000004.1"/>
</dbReference>
<evidence type="ECO:0000259" key="6">
    <source>
        <dbReference type="PROSITE" id="PS50883"/>
    </source>
</evidence>
<dbReference type="SMART" id="SM00052">
    <property type="entry name" value="EAL"/>
    <property type="match status" value="1"/>
</dbReference>
<evidence type="ECO:0000256" key="2">
    <source>
        <dbReference type="ARBA" id="ARBA00012282"/>
    </source>
</evidence>
<dbReference type="OrthoDB" id="1316910at2"/>
<feature type="transmembrane region" description="Helical" evidence="5">
    <location>
        <begin position="243"/>
        <end position="269"/>
    </location>
</feature>
<sequence length="738" mass="83329">MRALSEARQAIVAAILGMVITLSFYGYLRIAESEHATAQIQNEAYNIQRQLRQTMINHLFMVEWIAREWEQNDQAVEERWQADANIITLYYQGVQTLVWLDPQRRIKKVFPEQGNYGLVGSQFSGTETIDMLANNDAIQHAIVGKAGNLGRHPTDIGLFVQVDGAEKGIFGAILSLQDLINNVVRANISEGFQLALANENGLLYSFQGDQQTKQQWQVNTSLQVLGNRWTLTVWPTPNKLEELLGGVSTAVLTAGLAVTLLLTFVLYIFGVSRHRSQELADTNLELYAEIEERERVEQQMAYLAEHDALTGLANRNALMRFLTEKMPATEQHKTILAVIFIDLDRFKEVNDALGHTVGDELLKRVARRLQKIAPESTFIARTGGDEFVLAAPDSESSHYVTELAKQLLLALDTHFFVDAYELFISASIGIAFAEDADYSAENVVRNADTALYQAKEAGRNTYQIYSRAVHRDLTEKLELMKRLRHAVEQEKLVVYYQPKIDLNSRRIIGAEALVRWVEDDGKVIGPDQFIPIAEDTGLIIPISDFVMRQATEQLKQWHDLGYDDLTMAINISGKQLHTPDLIDKVLDTVHQARIGPQFIELELTEQVFIENIQSHRHFMHAIREHGIALAIDDFGVGYSSLSYLKNFPVTSLKIDRSFVQDLPGDNDDATITQTIINLAKNLEIDIVAEGIETEQQVDFLMERECFVGQGFLFSRPIPAEQFTQLLQKYQGLIPIQIA</sequence>
<dbReference type="InterPro" id="IPR000160">
    <property type="entry name" value="GGDEF_dom"/>
</dbReference>
<dbReference type="InterPro" id="IPR043128">
    <property type="entry name" value="Rev_trsase/Diguanyl_cyclase"/>
</dbReference>
<feature type="domain" description="GGDEF" evidence="7">
    <location>
        <begin position="334"/>
        <end position="467"/>
    </location>
</feature>
<keyword evidence="5" id="KW-0472">Membrane</keyword>
<dbReference type="NCBIfam" id="TIGR00254">
    <property type="entry name" value="GGDEF"/>
    <property type="match status" value="1"/>
</dbReference>
<keyword evidence="5" id="KW-0812">Transmembrane</keyword>
<accession>A0A432ZRI6</accession>
<feature type="domain" description="EAL" evidence="6">
    <location>
        <begin position="476"/>
        <end position="730"/>
    </location>
</feature>
<dbReference type="InterPro" id="IPR035919">
    <property type="entry name" value="EAL_sf"/>
</dbReference>
<dbReference type="EC" id="3.1.4.52" evidence="2"/>
<evidence type="ECO:0000256" key="1">
    <source>
        <dbReference type="ARBA" id="ARBA00001946"/>
    </source>
</evidence>
<dbReference type="PROSITE" id="PS50887">
    <property type="entry name" value="GGDEF"/>
    <property type="match status" value="1"/>
</dbReference>
<dbReference type="SUPFAM" id="SSF55073">
    <property type="entry name" value="Nucleotide cyclase"/>
    <property type="match status" value="1"/>
</dbReference>
<dbReference type="PANTHER" id="PTHR44757:SF2">
    <property type="entry name" value="BIOFILM ARCHITECTURE MAINTENANCE PROTEIN MBAA"/>
    <property type="match status" value="1"/>
</dbReference>
<gene>
    <name evidence="8" type="ORF">CWI84_05555</name>
</gene>
<dbReference type="SUPFAM" id="SSF141868">
    <property type="entry name" value="EAL domain-like"/>
    <property type="match status" value="1"/>
</dbReference>
<evidence type="ECO:0000259" key="7">
    <source>
        <dbReference type="PROSITE" id="PS50887"/>
    </source>
</evidence>